<protein>
    <submittedName>
        <fullName evidence="2">Penicillin-binding protein</fullName>
    </submittedName>
</protein>
<reference evidence="2 3" key="1">
    <citation type="submission" date="2016-06" db="EMBL/GenBank/DDBJ databases">
        <authorList>
            <person name="Kjaerup R.B."/>
            <person name="Dalgaard T.S."/>
            <person name="Juul-Madsen H.R."/>
        </authorList>
    </citation>
    <scope>NUCLEOTIDE SEQUENCE [LARGE SCALE GENOMIC DNA]</scope>
    <source>
        <strain evidence="2 3">1245139.5</strain>
    </source>
</reference>
<dbReference type="OrthoDB" id="262125at2"/>
<sequence length="470" mass="50286">MSCSPAKPARPTVFDELDAKITAGMKTYGIPGVAVGVWAGGQEYVKGYGVTSVDQPTPVDGDTVFRIGSTTKTFTGTAIMRLVDAGKVVLDAPVRRYLPDFAVADPEVSAAVTLRQLLNHTSGWMGDDVQDFGGGDDALARYVGSLARLPQLSPPGAVFAYNNAGLAVAGRIVEVVSGTTYESAVQRLLLDPLQLGHTHFSSDQLSGLSVAAPHDVVEGKPVVEQSFWAFPRSCNPTGGLISNVRDQLRYARFHLGDGTTPDGTRLLSQQALQSMRANPGAGGTLQVELTGMGVAWMLRPSAEDKLIVQHGGTWNGQRSGFLMVPARDFAMTLLTNSEGGAQLNIDLFADDWALRRFAGVGNLPATVQRRSAGDLAPYEGRYVAEFIPESGNVERAVINFRAGAGQLDGTMGSADPTERGTPMGLAFYRPDYGLDLGPDGKPVGTRSNFVRDQVGNIIWFRNHGRLFRRE</sequence>
<accession>A0A1A3MVE7</accession>
<keyword evidence="3" id="KW-1185">Reference proteome</keyword>
<evidence type="ECO:0000259" key="1">
    <source>
        <dbReference type="Pfam" id="PF00144"/>
    </source>
</evidence>
<feature type="domain" description="Beta-lactamase-related" evidence="1">
    <location>
        <begin position="17"/>
        <end position="343"/>
    </location>
</feature>
<gene>
    <name evidence="2" type="ORF">A5636_08885</name>
</gene>
<evidence type="ECO:0000313" key="3">
    <source>
        <dbReference type="Proteomes" id="UP000093629"/>
    </source>
</evidence>
<organism evidence="2 3">
    <name type="scientific">Mycobacterium asiaticum</name>
    <dbReference type="NCBI Taxonomy" id="1790"/>
    <lineage>
        <taxon>Bacteria</taxon>
        <taxon>Bacillati</taxon>
        <taxon>Actinomycetota</taxon>
        <taxon>Actinomycetes</taxon>
        <taxon>Mycobacteriales</taxon>
        <taxon>Mycobacteriaceae</taxon>
        <taxon>Mycobacterium</taxon>
    </lineage>
</organism>
<name>A0A1A3MVE7_MYCAS</name>
<dbReference type="PANTHER" id="PTHR43283:SF3">
    <property type="entry name" value="BETA-LACTAMASE FAMILY PROTEIN (AFU_ORTHOLOGUE AFUA_5G07500)"/>
    <property type="match status" value="1"/>
</dbReference>
<proteinExistence type="predicted"/>
<dbReference type="EMBL" id="LZLQ01000106">
    <property type="protein sequence ID" value="OBK13873.1"/>
    <property type="molecule type" value="Genomic_DNA"/>
</dbReference>
<dbReference type="Gene3D" id="3.40.710.10">
    <property type="entry name" value="DD-peptidase/beta-lactamase superfamily"/>
    <property type="match status" value="1"/>
</dbReference>
<dbReference type="RefSeq" id="WP_065159762.1">
    <property type="nucleotide sequence ID" value="NZ_LZLQ01000106.1"/>
</dbReference>
<dbReference type="Proteomes" id="UP000093629">
    <property type="component" value="Unassembled WGS sequence"/>
</dbReference>
<dbReference type="Pfam" id="PF00144">
    <property type="entry name" value="Beta-lactamase"/>
    <property type="match status" value="1"/>
</dbReference>
<comment type="caution">
    <text evidence="2">The sequence shown here is derived from an EMBL/GenBank/DDBJ whole genome shotgun (WGS) entry which is preliminary data.</text>
</comment>
<dbReference type="InterPro" id="IPR001466">
    <property type="entry name" value="Beta-lactam-related"/>
</dbReference>
<dbReference type="PANTHER" id="PTHR43283">
    <property type="entry name" value="BETA-LACTAMASE-RELATED"/>
    <property type="match status" value="1"/>
</dbReference>
<evidence type="ECO:0000313" key="2">
    <source>
        <dbReference type="EMBL" id="OBK13873.1"/>
    </source>
</evidence>
<dbReference type="SUPFAM" id="SSF56601">
    <property type="entry name" value="beta-lactamase/transpeptidase-like"/>
    <property type="match status" value="1"/>
</dbReference>
<dbReference type="AlphaFoldDB" id="A0A1A3MVE7"/>
<dbReference type="InterPro" id="IPR050789">
    <property type="entry name" value="Diverse_Enzym_Activities"/>
</dbReference>
<dbReference type="InterPro" id="IPR012338">
    <property type="entry name" value="Beta-lactam/transpept-like"/>
</dbReference>